<accession>H6RWN6</accession>
<proteinExistence type="predicted"/>
<organism evidence="1 2">
    <name type="scientific">Blastococcus saxobsidens (strain DD2)</name>
    <dbReference type="NCBI Taxonomy" id="1146883"/>
    <lineage>
        <taxon>Bacteria</taxon>
        <taxon>Bacillati</taxon>
        <taxon>Actinomycetota</taxon>
        <taxon>Actinomycetes</taxon>
        <taxon>Geodermatophilales</taxon>
        <taxon>Geodermatophilaceae</taxon>
        <taxon>Blastococcus</taxon>
    </lineage>
</organism>
<sequence length="229" mass="24063">MTPWRPASRGGAPAAPSRLAVLVPVLLAAVSLVPGCGRTVDGVPTAAAPSDRPTTPAELEQLLVAVVPSGLPRLPDDEVEPPAGAKRLEDVAGYAPDPARERAVLASYGYRFGWERFWGRESGPMTGLFVDQFQQRSGARAYAEDLARNDAELYGGTLSEDPPELPGNCRLLTVDAPVPQAGLTDPAAFAWCWHGVFSVSVTAVAETADDAVREVGAVLDTQLALLPPA</sequence>
<reference evidence="1 2" key="1">
    <citation type="journal article" date="2012" name="J. Bacteriol.">
        <title>Genome Sequence of Blastococcus saxobsidens DD2, a Stone-Inhabiting Bacterium.</title>
        <authorList>
            <person name="Chouaia B."/>
            <person name="Crotti E."/>
            <person name="Brusetti L."/>
            <person name="Daffonchio D."/>
            <person name="Essoussi I."/>
            <person name="Nouioui I."/>
            <person name="Sbissi I."/>
            <person name="Ghodhbane-Gtari F."/>
            <person name="Gtari M."/>
            <person name="Vacherie B."/>
            <person name="Barbe V."/>
            <person name="Medigue C."/>
            <person name="Gury J."/>
            <person name="Pujic P."/>
            <person name="Normand P."/>
        </authorList>
    </citation>
    <scope>NUCLEOTIDE SEQUENCE [LARGE SCALE GENOMIC DNA]</scope>
    <source>
        <strain evidence="1 2">DD2</strain>
    </source>
</reference>
<dbReference type="Proteomes" id="UP000007517">
    <property type="component" value="Chromosome"/>
</dbReference>
<reference evidence="2" key="2">
    <citation type="submission" date="2012-02" db="EMBL/GenBank/DDBJ databases">
        <title>Complete genome sequence of Blastococcus saxobsidens strain DD2.</title>
        <authorList>
            <person name="Genoscope."/>
        </authorList>
    </citation>
    <scope>NUCLEOTIDE SEQUENCE [LARGE SCALE GENOMIC DNA]</scope>
    <source>
        <strain evidence="2">DD2</strain>
    </source>
</reference>
<evidence type="ECO:0000313" key="1">
    <source>
        <dbReference type="EMBL" id="CCG04657.1"/>
    </source>
</evidence>
<name>H6RWN6_BLASD</name>
<protein>
    <submittedName>
        <fullName evidence="1">Uncharacterized protein</fullName>
    </submittedName>
</protein>
<dbReference type="AlphaFoldDB" id="H6RWN6"/>
<dbReference type="EMBL" id="FO117623">
    <property type="protein sequence ID" value="CCG04657.1"/>
    <property type="molecule type" value="Genomic_DNA"/>
</dbReference>
<dbReference type="STRING" id="1146883.BLASA_3823"/>
<gene>
    <name evidence="1" type="ordered locus">BLASA_3823</name>
</gene>
<keyword evidence="2" id="KW-1185">Reference proteome</keyword>
<evidence type="ECO:0000313" key="2">
    <source>
        <dbReference type="Proteomes" id="UP000007517"/>
    </source>
</evidence>
<dbReference type="HOGENOM" id="CLU_1281668_0_0_11"/>
<dbReference type="KEGG" id="bsd:BLASA_3823"/>
<dbReference type="OrthoDB" id="5195009at2"/>